<feature type="compositionally biased region" description="Basic and acidic residues" evidence="4">
    <location>
        <begin position="196"/>
        <end position="209"/>
    </location>
</feature>
<dbReference type="InterPro" id="IPR011324">
    <property type="entry name" value="Cytotoxic_necrot_fac-like_cat"/>
</dbReference>
<name>A0ABM8ZZB8_9VIBR</name>
<dbReference type="EMBL" id="CAKLDM010000001">
    <property type="protein sequence ID" value="CAH0535839.1"/>
    <property type="molecule type" value="Genomic_DNA"/>
</dbReference>
<comment type="catalytic activity">
    <reaction evidence="3">
        <text>L-glutaminyl-[protein] + H2O = L-glutamyl-[protein] + NH4(+)</text>
        <dbReference type="Rhea" id="RHEA:16441"/>
        <dbReference type="Rhea" id="RHEA-COMP:10207"/>
        <dbReference type="Rhea" id="RHEA-COMP:10208"/>
        <dbReference type="ChEBI" id="CHEBI:15377"/>
        <dbReference type="ChEBI" id="CHEBI:28938"/>
        <dbReference type="ChEBI" id="CHEBI:29973"/>
        <dbReference type="ChEBI" id="CHEBI:30011"/>
        <dbReference type="EC" id="3.5.1.44"/>
    </reaction>
</comment>
<comment type="similarity">
    <text evidence="3">Belongs to the CheD family.</text>
</comment>
<dbReference type="InterPro" id="IPR005659">
    <property type="entry name" value="Chemorcpt_Glu_NH3ase_CheD"/>
</dbReference>
<dbReference type="GO" id="GO:0050568">
    <property type="term" value="F:protein-glutamine glutaminase activity"/>
    <property type="evidence" value="ECO:0007669"/>
    <property type="project" value="UniProtKB-EC"/>
</dbReference>
<feature type="region of interest" description="Disordered" evidence="4">
    <location>
        <begin position="196"/>
        <end position="215"/>
    </location>
</feature>
<organism evidence="5 6">
    <name type="scientific">Vibrio marisflavi CECT 7928</name>
    <dbReference type="NCBI Taxonomy" id="634439"/>
    <lineage>
        <taxon>Bacteria</taxon>
        <taxon>Pseudomonadati</taxon>
        <taxon>Pseudomonadota</taxon>
        <taxon>Gammaproteobacteria</taxon>
        <taxon>Vibrionales</taxon>
        <taxon>Vibrionaceae</taxon>
        <taxon>Vibrio</taxon>
    </lineage>
</organism>
<dbReference type="CDD" id="cd16352">
    <property type="entry name" value="CheD"/>
    <property type="match status" value="1"/>
</dbReference>
<dbReference type="SUPFAM" id="SSF64438">
    <property type="entry name" value="CNF1/YfiH-like putative cysteine hydrolases"/>
    <property type="match status" value="1"/>
</dbReference>
<proteinExistence type="inferred from homology"/>
<evidence type="ECO:0000313" key="5">
    <source>
        <dbReference type="EMBL" id="CAH0535839.1"/>
    </source>
</evidence>
<dbReference type="HAMAP" id="MF_01440">
    <property type="entry name" value="CheD"/>
    <property type="match status" value="1"/>
</dbReference>
<dbReference type="Gene3D" id="3.30.1330.200">
    <property type="match status" value="1"/>
</dbReference>
<protein>
    <recommendedName>
        <fullName evidence="3">Probable chemoreceptor glutamine deamidase CheD</fullName>
        <ecNumber evidence="3">3.5.1.44</ecNumber>
    </recommendedName>
</protein>
<keyword evidence="6" id="KW-1185">Reference proteome</keyword>
<dbReference type="Pfam" id="PF03975">
    <property type="entry name" value="CheD"/>
    <property type="match status" value="1"/>
</dbReference>
<dbReference type="RefSeq" id="WP_237359431.1">
    <property type="nucleotide sequence ID" value="NZ_CAKLDM010000001.1"/>
</dbReference>
<gene>
    <name evidence="3 5" type="primary">cheD</name>
    <name evidence="5" type="ORF">VMF7928_00011</name>
</gene>
<dbReference type="PANTHER" id="PTHR35147:SF2">
    <property type="entry name" value="CHEMORECEPTOR GLUTAMINE DEAMIDASE CHED-RELATED"/>
    <property type="match status" value="1"/>
</dbReference>
<keyword evidence="1 3" id="KW-0145">Chemotaxis</keyword>
<sequence>MAAMGNTKLEHDETYINRFYHPQKQKHLVKVMPGGVYWSRDEEEIICTGLGSCVAACIWDPEQHIGGLNHFLLPFDNNNQLRHWHPDEVVSTASRYGSYAMEMLINSLVSHGASRDNLKVKLFGGAKMMGHISMVGQKNIEFVRCYVEQEALNVIAEDLGGDTPRKVMFEPTTGRVWIKKLPFNEVNKIHKEEEKYASQLDKESHRNHDDDAELF</sequence>
<evidence type="ECO:0000256" key="4">
    <source>
        <dbReference type="SAM" id="MobiDB-lite"/>
    </source>
</evidence>
<evidence type="ECO:0000313" key="6">
    <source>
        <dbReference type="Proteomes" id="UP000838748"/>
    </source>
</evidence>
<comment type="function">
    <text evidence="3">Probably deamidates glutamine residues to glutamate on methyl-accepting chemotaxis receptors (MCPs), playing an important role in chemotaxis.</text>
</comment>
<keyword evidence="2 3" id="KW-0378">Hydrolase</keyword>
<dbReference type="EC" id="3.5.1.44" evidence="3"/>
<reference evidence="5" key="1">
    <citation type="submission" date="2021-11" db="EMBL/GenBank/DDBJ databases">
        <authorList>
            <person name="Rodrigo-Torres L."/>
            <person name="Arahal R. D."/>
            <person name="Lucena T."/>
        </authorList>
    </citation>
    <scope>NUCLEOTIDE SEQUENCE</scope>
    <source>
        <strain evidence="5">CECT 7928</strain>
    </source>
</reference>
<evidence type="ECO:0000256" key="3">
    <source>
        <dbReference type="HAMAP-Rule" id="MF_01440"/>
    </source>
</evidence>
<evidence type="ECO:0000256" key="2">
    <source>
        <dbReference type="ARBA" id="ARBA00022801"/>
    </source>
</evidence>
<accession>A0ABM8ZZB8</accession>
<evidence type="ECO:0000256" key="1">
    <source>
        <dbReference type="ARBA" id="ARBA00022500"/>
    </source>
</evidence>
<dbReference type="Proteomes" id="UP000838748">
    <property type="component" value="Unassembled WGS sequence"/>
</dbReference>
<dbReference type="InterPro" id="IPR038592">
    <property type="entry name" value="CheD-like_sf"/>
</dbReference>
<comment type="caution">
    <text evidence="5">The sequence shown here is derived from an EMBL/GenBank/DDBJ whole genome shotgun (WGS) entry which is preliminary data.</text>
</comment>
<dbReference type="PANTHER" id="PTHR35147">
    <property type="entry name" value="CHEMORECEPTOR GLUTAMINE DEAMIDASE CHED-RELATED"/>
    <property type="match status" value="1"/>
</dbReference>